<comment type="caution">
    <text evidence="2">The sequence shown here is derived from an EMBL/GenBank/DDBJ whole genome shotgun (WGS) entry which is preliminary data.</text>
</comment>
<gene>
    <name evidence="2" type="ORF">JO380_001970</name>
</gene>
<name>A0ABU0GKW9_9CELL</name>
<evidence type="ECO:0000313" key="2">
    <source>
        <dbReference type="EMBL" id="MDQ0425589.1"/>
    </source>
</evidence>
<evidence type="ECO:0000313" key="3">
    <source>
        <dbReference type="Proteomes" id="UP001240250"/>
    </source>
</evidence>
<organism evidence="2 3">
    <name type="scientific">Cellulomonas iranensis</name>
    <dbReference type="NCBI Taxonomy" id="76862"/>
    <lineage>
        <taxon>Bacteria</taxon>
        <taxon>Bacillati</taxon>
        <taxon>Actinomycetota</taxon>
        <taxon>Actinomycetes</taxon>
        <taxon>Micrococcales</taxon>
        <taxon>Cellulomonadaceae</taxon>
        <taxon>Cellulomonas</taxon>
    </lineage>
</organism>
<proteinExistence type="predicted"/>
<accession>A0ABU0GKW9</accession>
<protein>
    <submittedName>
        <fullName evidence="2">Uncharacterized protein</fullName>
    </submittedName>
</protein>
<dbReference type="Proteomes" id="UP001240250">
    <property type="component" value="Unassembled WGS sequence"/>
</dbReference>
<sequence length="151" mass="16081">MNVTTSPARPVASCGCVAKAGAYRTSSVAAALRECGVDGLEPLAPGRQRVDVDVGGRGQVLAREDAVLLELVQTLREDRGADADDVALQLREPLGPEQQLADDDHRPPVAHDVERVRGRAPVVVGAVRPSSCHDPSVRPLLRLPDHPLRLP</sequence>
<dbReference type="EMBL" id="JAUSVM010000001">
    <property type="protein sequence ID" value="MDQ0425589.1"/>
    <property type="molecule type" value="Genomic_DNA"/>
</dbReference>
<reference evidence="2 3" key="1">
    <citation type="submission" date="2023-07" db="EMBL/GenBank/DDBJ databases">
        <title>Sequencing the genomes of 1000 actinobacteria strains.</title>
        <authorList>
            <person name="Klenk H.-P."/>
        </authorList>
    </citation>
    <scope>NUCLEOTIDE SEQUENCE [LARGE SCALE GENOMIC DNA]</scope>
    <source>
        <strain evidence="2 3">DSM 14785</strain>
    </source>
</reference>
<keyword evidence="3" id="KW-1185">Reference proteome</keyword>
<evidence type="ECO:0000256" key="1">
    <source>
        <dbReference type="SAM" id="MobiDB-lite"/>
    </source>
</evidence>
<feature type="region of interest" description="Disordered" evidence="1">
    <location>
        <begin position="127"/>
        <end position="151"/>
    </location>
</feature>